<dbReference type="AlphaFoldDB" id="A0AAV4J6N8"/>
<evidence type="ECO:0000313" key="2">
    <source>
        <dbReference type="EMBL" id="GFS17664.1"/>
    </source>
</evidence>
<feature type="region of interest" description="Disordered" evidence="1">
    <location>
        <begin position="1"/>
        <end position="21"/>
    </location>
</feature>
<name>A0AAV4J6N8_9GAST</name>
<keyword evidence="3" id="KW-1185">Reference proteome</keyword>
<organism evidence="2 3">
    <name type="scientific">Elysia marginata</name>
    <dbReference type="NCBI Taxonomy" id="1093978"/>
    <lineage>
        <taxon>Eukaryota</taxon>
        <taxon>Metazoa</taxon>
        <taxon>Spiralia</taxon>
        <taxon>Lophotrochozoa</taxon>
        <taxon>Mollusca</taxon>
        <taxon>Gastropoda</taxon>
        <taxon>Heterobranchia</taxon>
        <taxon>Euthyneura</taxon>
        <taxon>Panpulmonata</taxon>
        <taxon>Sacoglossa</taxon>
        <taxon>Placobranchoidea</taxon>
        <taxon>Plakobranchidae</taxon>
        <taxon>Elysia</taxon>
    </lineage>
</organism>
<reference evidence="2 3" key="1">
    <citation type="journal article" date="2021" name="Elife">
        <title>Chloroplast acquisition without the gene transfer in kleptoplastic sea slugs, Plakobranchus ocellatus.</title>
        <authorList>
            <person name="Maeda T."/>
            <person name="Takahashi S."/>
            <person name="Yoshida T."/>
            <person name="Shimamura S."/>
            <person name="Takaki Y."/>
            <person name="Nagai Y."/>
            <person name="Toyoda A."/>
            <person name="Suzuki Y."/>
            <person name="Arimoto A."/>
            <person name="Ishii H."/>
            <person name="Satoh N."/>
            <person name="Nishiyama T."/>
            <person name="Hasebe M."/>
            <person name="Maruyama T."/>
            <person name="Minagawa J."/>
            <person name="Obokata J."/>
            <person name="Shigenobu S."/>
        </authorList>
    </citation>
    <scope>NUCLEOTIDE SEQUENCE [LARGE SCALE GENOMIC DNA]</scope>
</reference>
<proteinExistence type="predicted"/>
<dbReference type="EMBL" id="BMAT01002967">
    <property type="protein sequence ID" value="GFS17664.1"/>
    <property type="molecule type" value="Genomic_DNA"/>
</dbReference>
<sequence length="155" mass="17983">MGFDKKQTRTDSRHSIENKPKRDLKIQYPTKISNRSLYKKCGEVPLSRLVLESTWRLFGHILRRDPCIPANEAMQFYLVENNKRPRGRPITTLPVTLNNDLKHVPGEKMTLTPQKDLDLIRDIAENRDEWRTFIAEIGRGAAEAVRSDDPTSERL</sequence>
<evidence type="ECO:0000256" key="1">
    <source>
        <dbReference type="SAM" id="MobiDB-lite"/>
    </source>
</evidence>
<gene>
    <name evidence="2" type="ORF">ElyMa_001501800</name>
</gene>
<protein>
    <submittedName>
        <fullName evidence="2">Uncharacterized protein</fullName>
    </submittedName>
</protein>
<accession>A0AAV4J6N8</accession>
<evidence type="ECO:0000313" key="3">
    <source>
        <dbReference type="Proteomes" id="UP000762676"/>
    </source>
</evidence>
<dbReference type="Proteomes" id="UP000762676">
    <property type="component" value="Unassembled WGS sequence"/>
</dbReference>
<comment type="caution">
    <text evidence="2">The sequence shown here is derived from an EMBL/GenBank/DDBJ whole genome shotgun (WGS) entry which is preliminary data.</text>
</comment>